<gene>
    <name evidence="1" type="ORF">VSF3289_03642</name>
</gene>
<dbReference type="AlphaFoldDB" id="A0A1E3WFB2"/>
<reference evidence="1 2" key="1">
    <citation type="submission" date="2016-08" db="EMBL/GenBank/DDBJ databases">
        <title>Genome sequencing of Vibrio scophthalmi strain FP3289, an isolated from Paralichthys olivaceus.</title>
        <authorList>
            <person name="Han H.-J."/>
        </authorList>
    </citation>
    <scope>NUCLEOTIDE SEQUENCE [LARGE SCALE GENOMIC DNA]</scope>
    <source>
        <strain evidence="1 2">FP3289</strain>
    </source>
</reference>
<sequence length="89" mass="10509">MTVSAINQHKINDIAVAYLNYFMQEKLDEMRVNLQKINDLEAIQSFLEEQKVIVWSFSLSELTVDDDEREKLESLKSQYLTLFDLYLDS</sequence>
<comment type="caution">
    <text evidence="1">The sequence shown here is derived from an EMBL/GenBank/DDBJ whole genome shotgun (WGS) entry which is preliminary data.</text>
</comment>
<dbReference type="Proteomes" id="UP000095131">
    <property type="component" value="Unassembled WGS sequence"/>
</dbReference>
<name>A0A1E3WFB2_9VIBR</name>
<accession>A0A1E3WFB2</accession>
<organism evidence="1 2">
    <name type="scientific">Vibrio scophthalmi</name>
    <dbReference type="NCBI Taxonomy" id="45658"/>
    <lineage>
        <taxon>Bacteria</taxon>
        <taxon>Pseudomonadati</taxon>
        <taxon>Pseudomonadota</taxon>
        <taxon>Gammaproteobacteria</taxon>
        <taxon>Vibrionales</taxon>
        <taxon>Vibrionaceae</taxon>
        <taxon>Vibrio</taxon>
    </lineage>
</organism>
<evidence type="ECO:0000313" key="2">
    <source>
        <dbReference type="Proteomes" id="UP000095131"/>
    </source>
</evidence>
<proteinExistence type="predicted"/>
<protein>
    <submittedName>
        <fullName evidence="1">Uncharacterized protein</fullName>
    </submittedName>
</protein>
<dbReference type="EMBL" id="MDCJ01000007">
    <property type="protein sequence ID" value="ODS04503.1"/>
    <property type="molecule type" value="Genomic_DNA"/>
</dbReference>
<dbReference type="PATRIC" id="fig|45658.8.peg.3600"/>
<evidence type="ECO:0000313" key="1">
    <source>
        <dbReference type="EMBL" id="ODS04503.1"/>
    </source>
</evidence>